<evidence type="ECO:0000256" key="1">
    <source>
        <dbReference type="SAM" id="MobiDB-lite"/>
    </source>
</evidence>
<feature type="region of interest" description="Disordered" evidence="1">
    <location>
        <begin position="1"/>
        <end position="27"/>
    </location>
</feature>
<evidence type="ECO:0000313" key="3">
    <source>
        <dbReference type="Proteomes" id="UP000016491"/>
    </source>
</evidence>
<feature type="compositionally biased region" description="Polar residues" evidence="1">
    <location>
        <begin position="13"/>
        <end position="24"/>
    </location>
</feature>
<accession>A0ABC9U464</accession>
<sequence>MYVSKYCREPASGSRQRQPAFSISKTDRCQTVPEQERKICQKY</sequence>
<dbReference type="EMBL" id="AWSU01000010">
    <property type="protein sequence ID" value="ERI80672.1"/>
    <property type="molecule type" value="Genomic_DNA"/>
</dbReference>
<dbReference type="Proteomes" id="UP000016491">
    <property type="component" value="Unassembled WGS sequence"/>
</dbReference>
<proteinExistence type="predicted"/>
<reference evidence="2 3" key="1">
    <citation type="submission" date="2013-07" db="EMBL/GenBank/DDBJ databases">
        <authorList>
            <person name="Weinstock G."/>
            <person name="Sodergren E."/>
            <person name="Wylie T."/>
            <person name="Fulton L."/>
            <person name="Fulton R."/>
            <person name="Fronick C."/>
            <person name="O'Laughlin M."/>
            <person name="Godfrey J."/>
            <person name="Miner T."/>
            <person name="Herter B."/>
            <person name="Appelbaum E."/>
            <person name="Cordes M."/>
            <person name="Lek S."/>
            <person name="Wollam A."/>
            <person name="Pepin K.H."/>
            <person name="Palsikar V.B."/>
            <person name="Mitreva M."/>
            <person name="Wilson R.K."/>
        </authorList>
    </citation>
    <scope>NUCLEOTIDE SEQUENCE [LARGE SCALE GENOMIC DNA]</scope>
    <source>
        <strain evidence="2 3">ATCC 14940</strain>
    </source>
</reference>
<protein>
    <submittedName>
        <fullName evidence="2">Uncharacterized protein</fullName>
    </submittedName>
</protein>
<gene>
    <name evidence="2" type="ORF">CLOSYM_00116</name>
</gene>
<comment type="caution">
    <text evidence="2">The sequence shown here is derived from an EMBL/GenBank/DDBJ whole genome shotgun (WGS) entry which is preliminary data.</text>
</comment>
<evidence type="ECO:0000313" key="2">
    <source>
        <dbReference type="EMBL" id="ERI80672.1"/>
    </source>
</evidence>
<dbReference type="AlphaFoldDB" id="A0ABC9U464"/>
<name>A0ABC9U464_CLOSY</name>
<organism evidence="2 3">
    <name type="scientific">[Clostridium] symbiosum ATCC 14940</name>
    <dbReference type="NCBI Taxonomy" id="411472"/>
    <lineage>
        <taxon>Bacteria</taxon>
        <taxon>Bacillati</taxon>
        <taxon>Bacillota</taxon>
        <taxon>Clostridia</taxon>
        <taxon>Lachnospirales</taxon>
        <taxon>Lachnospiraceae</taxon>
        <taxon>Otoolea</taxon>
    </lineage>
</organism>